<dbReference type="EMBL" id="ACDP02000018">
    <property type="protein sequence ID" value="EQM95230.1"/>
    <property type="molecule type" value="Genomic_DNA"/>
</dbReference>
<evidence type="ECO:0000313" key="2">
    <source>
        <dbReference type="EMBL" id="EQM95230.1"/>
    </source>
</evidence>
<keyword evidence="3" id="KW-1185">Reference proteome</keyword>
<comment type="caution">
    <text evidence="2">The sequence shown here is derived from an EMBL/GenBank/DDBJ whole genome shotgun (WGS) entry which is preliminary data.</text>
</comment>
<protein>
    <submittedName>
        <fullName evidence="2">Uncharacterized protein</fullName>
    </submittedName>
</protein>
<dbReference type="Proteomes" id="UP000003973">
    <property type="component" value="Unassembled WGS sequence"/>
</dbReference>
<dbReference type="HOGENOM" id="CLU_651389_0_0_4"/>
<feature type="compositionally biased region" description="Low complexity" evidence="1">
    <location>
        <begin position="102"/>
        <end position="113"/>
    </location>
</feature>
<evidence type="ECO:0000313" key="3">
    <source>
        <dbReference type="Proteomes" id="UP000003973"/>
    </source>
</evidence>
<organism evidence="2 3">
    <name type="scientific">Oxalobacter paraformigenes</name>
    <dbReference type="NCBI Taxonomy" id="556268"/>
    <lineage>
        <taxon>Bacteria</taxon>
        <taxon>Pseudomonadati</taxon>
        <taxon>Pseudomonadota</taxon>
        <taxon>Betaproteobacteria</taxon>
        <taxon>Burkholderiales</taxon>
        <taxon>Oxalobacteraceae</taxon>
        <taxon>Oxalobacter</taxon>
    </lineage>
</organism>
<proteinExistence type="predicted"/>
<gene>
    <name evidence="2" type="ORF">OFAG_02212</name>
</gene>
<sequence length="422" mass="44398">RTPEKTALKEMSQDMRDVLFLSNYQNDPTFRERANRAIHALNRLMPEQKAGQPASETASPLSGQDVSLPASRERSGVSRLPGDKPAVPSGTASSSGVRATDPASAASAPPSASAAGAASSEAAAAGAAAAPEQTGQSLANSLQKTAHVNDPKNETYAPLFQWAADFISHALGENSRIHGRDTVGHSDQSMGEAYHAAGKAVREAAQHNFVEPSAVNAQGTHPPGHSDQSMAELEKTGFGKMRHQAVADTIARTAEAEGTVMNREHGSEFAHHFGKGVAYSPEEAETHVLALAALLGDIVDPLMPGDRTGLDKTKADLIAHKEAEDAQRFMTLGNVFERGWESMAEKGGNWIAEQAGRKLVFVPAAIAFSLVPSLCAVTGMAILDVAADLYGETLYRTGKGEPLEALTFGIPLGLLQRLVPSG</sequence>
<feature type="compositionally biased region" description="Polar residues" evidence="1">
    <location>
        <begin position="54"/>
        <end position="65"/>
    </location>
</feature>
<name>T5LQL4_9BURK</name>
<evidence type="ECO:0000256" key="1">
    <source>
        <dbReference type="SAM" id="MobiDB-lite"/>
    </source>
</evidence>
<feature type="region of interest" description="Disordered" evidence="1">
    <location>
        <begin position="43"/>
        <end position="113"/>
    </location>
</feature>
<feature type="non-terminal residue" evidence="2">
    <location>
        <position position="1"/>
    </location>
</feature>
<dbReference type="AlphaFoldDB" id="T5LQL4"/>
<accession>T5LQL4</accession>
<reference evidence="2" key="1">
    <citation type="submission" date="2011-10" db="EMBL/GenBank/DDBJ databases">
        <title>The Genome Sequence of Oxalobacter formigenes HOxBLS.</title>
        <authorList>
            <consortium name="The Broad Institute Genome Sequencing Platform"/>
            <person name="Earl A."/>
            <person name="Ward D."/>
            <person name="Feldgarden M."/>
            <person name="Gevers D."/>
            <person name="Allison M.J."/>
            <person name="Humphrey S."/>
            <person name="Young S.K."/>
            <person name="Zeng Q."/>
            <person name="Gargeya S."/>
            <person name="Fitzgerald M."/>
            <person name="Haas B."/>
            <person name="Abouelleil A."/>
            <person name="Alvarado L."/>
            <person name="Arachchi H.M."/>
            <person name="Berlin A."/>
            <person name="Brown A."/>
            <person name="Chapman S.B."/>
            <person name="Chen Z."/>
            <person name="Dunbar C."/>
            <person name="Freedman E."/>
            <person name="Gearin G."/>
            <person name="Goldberg J."/>
            <person name="Griggs A."/>
            <person name="Gujja S."/>
            <person name="Heiman D."/>
            <person name="Howarth C."/>
            <person name="Larson L."/>
            <person name="Lui A."/>
            <person name="MacDonald P.J.P."/>
            <person name="Montmayeur A."/>
            <person name="Murphy C."/>
            <person name="Neiman D."/>
            <person name="Pearson M."/>
            <person name="Priest M."/>
            <person name="Roberts A."/>
            <person name="Saif S."/>
            <person name="Shea T."/>
            <person name="Shenoy N."/>
            <person name="Sisk P."/>
            <person name="Stolte C."/>
            <person name="Sykes S."/>
            <person name="Wortman J."/>
            <person name="Nusbaum C."/>
            <person name="Birren B."/>
        </authorList>
    </citation>
    <scope>NUCLEOTIDE SEQUENCE [LARGE SCALE GENOMIC DNA]</scope>
    <source>
        <strain evidence="2">HOxBLS</strain>
    </source>
</reference>
<feature type="non-terminal residue" evidence="2">
    <location>
        <position position="422"/>
    </location>
</feature>